<comment type="caution">
    <text evidence="4">The sequence shown here is derived from an EMBL/GenBank/DDBJ whole genome shotgun (WGS) entry which is preliminary data.</text>
</comment>
<dbReference type="AlphaFoldDB" id="A0A2N3VLM9"/>
<feature type="compositionally biased region" description="Pro residues" evidence="1">
    <location>
        <begin position="1"/>
        <end position="15"/>
    </location>
</feature>
<feature type="compositionally biased region" description="Pro residues" evidence="1">
    <location>
        <begin position="183"/>
        <end position="195"/>
    </location>
</feature>
<feature type="transmembrane region" description="Helical" evidence="2">
    <location>
        <begin position="204"/>
        <end position="226"/>
    </location>
</feature>
<keyword evidence="5" id="KW-1185">Reference proteome</keyword>
<feature type="compositionally biased region" description="Low complexity" evidence="1">
    <location>
        <begin position="72"/>
        <end position="82"/>
    </location>
</feature>
<organism evidence="4 5">
    <name type="scientific">Nocardia fluminea</name>
    <dbReference type="NCBI Taxonomy" id="134984"/>
    <lineage>
        <taxon>Bacteria</taxon>
        <taxon>Bacillati</taxon>
        <taxon>Actinomycetota</taxon>
        <taxon>Actinomycetes</taxon>
        <taxon>Mycobacteriales</taxon>
        <taxon>Nocardiaceae</taxon>
        <taxon>Nocardia</taxon>
    </lineage>
</organism>
<name>A0A2N3VLM9_9NOCA</name>
<reference evidence="4 5" key="1">
    <citation type="submission" date="2017-12" db="EMBL/GenBank/DDBJ databases">
        <title>Sequencing the genomes of 1000 Actinobacteria strains.</title>
        <authorList>
            <person name="Klenk H.-P."/>
        </authorList>
    </citation>
    <scope>NUCLEOTIDE SEQUENCE [LARGE SCALE GENOMIC DNA]</scope>
    <source>
        <strain evidence="4 5">DSM 44489</strain>
    </source>
</reference>
<dbReference type="InterPro" id="IPR058330">
    <property type="entry name" value="DUF8017"/>
</dbReference>
<feature type="region of interest" description="Disordered" evidence="1">
    <location>
        <begin position="1"/>
        <end position="195"/>
    </location>
</feature>
<dbReference type="Pfam" id="PF26056">
    <property type="entry name" value="DUF8017"/>
    <property type="match status" value="1"/>
</dbReference>
<keyword evidence="2" id="KW-0812">Transmembrane</keyword>
<evidence type="ECO:0000259" key="3">
    <source>
        <dbReference type="Pfam" id="PF26056"/>
    </source>
</evidence>
<keyword evidence="2" id="KW-1133">Transmembrane helix</keyword>
<feature type="compositionally biased region" description="Gly residues" evidence="1">
    <location>
        <begin position="123"/>
        <end position="137"/>
    </location>
</feature>
<dbReference type="Proteomes" id="UP000233766">
    <property type="component" value="Unassembled WGS sequence"/>
</dbReference>
<keyword evidence="2" id="KW-0472">Membrane</keyword>
<sequence>MSGPAPDPATQPPADPTILRSPASAAEQPAPRPQDGPQPGANHPSSGQHSVAPPTVFGQSFTPPGTGEQPYGTGQQWQQPGAGQAGSGQHPFAPPTVVGQPWTGQQTYGQPPVPGRDPSASQPGGGQQMFGQPGGAGHAPYAAQPGGGQPFTSQPAIGQQPYGPQFAPGQFAPQPGHGQQPYGYPPAPQYYSPPPRRGGGSGTIIAVIAVVVMLVIGVAVAVGFAASSSDESTTAASTSTTTTKSGPLSGTSTAPLAPGSKGVLIAGYRVAYDVPSAWTIHPESDTMSFSGATGAIDGRGQATEGADYCPGSVYRAMAAVTSTTETDLAAAAKSVAKIAAAGGYSDPTGGKISTPTSLKTQSGISGQFVETSGPWTPQLPGCTANAYSVYTFGFRNAVNTTLVLTILVDRGTTGELTAEQAKKLIDSLRLV</sequence>
<feature type="compositionally biased region" description="Low complexity" evidence="1">
    <location>
        <begin position="229"/>
        <end position="253"/>
    </location>
</feature>
<evidence type="ECO:0000313" key="4">
    <source>
        <dbReference type="EMBL" id="PKV82535.1"/>
    </source>
</evidence>
<protein>
    <recommendedName>
        <fullName evidence="3">DUF8017 domain-containing protein</fullName>
    </recommendedName>
</protein>
<dbReference type="EMBL" id="PJMW01000002">
    <property type="protein sequence ID" value="PKV82535.1"/>
    <property type="molecule type" value="Genomic_DNA"/>
</dbReference>
<gene>
    <name evidence="4" type="ORF">ATK86_7025</name>
</gene>
<proteinExistence type="predicted"/>
<evidence type="ECO:0000313" key="5">
    <source>
        <dbReference type="Proteomes" id="UP000233766"/>
    </source>
</evidence>
<feature type="compositionally biased region" description="Low complexity" evidence="1">
    <location>
        <begin position="163"/>
        <end position="182"/>
    </location>
</feature>
<feature type="region of interest" description="Disordered" evidence="1">
    <location>
        <begin position="229"/>
        <end position="254"/>
    </location>
</feature>
<evidence type="ECO:0000256" key="2">
    <source>
        <dbReference type="SAM" id="Phobius"/>
    </source>
</evidence>
<accession>A0A2N3VLM9</accession>
<feature type="domain" description="DUF8017" evidence="3">
    <location>
        <begin position="254"/>
        <end position="430"/>
    </location>
</feature>
<evidence type="ECO:0000256" key="1">
    <source>
        <dbReference type="SAM" id="MobiDB-lite"/>
    </source>
</evidence>